<dbReference type="Gene3D" id="3.30.310.50">
    <property type="entry name" value="Alpha-D-phosphohexomutase, C-terminal domain"/>
    <property type="match status" value="1"/>
</dbReference>
<protein>
    <submittedName>
        <fullName evidence="1">DUF2218 domain-containing protein</fullName>
    </submittedName>
</protein>
<evidence type="ECO:0000313" key="2">
    <source>
        <dbReference type="Proteomes" id="UP001595892"/>
    </source>
</evidence>
<organism evidence="1 2">
    <name type="scientific">Coralloluteibacterium thermophilum</name>
    <dbReference type="NCBI Taxonomy" id="2707049"/>
    <lineage>
        <taxon>Bacteria</taxon>
        <taxon>Pseudomonadati</taxon>
        <taxon>Pseudomonadota</taxon>
        <taxon>Gammaproteobacteria</taxon>
        <taxon>Lysobacterales</taxon>
        <taxon>Lysobacteraceae</taxon>
        <taxon>Coralloluteibacterium</taxon>
    </lineage>
</organism>
<keyword evidence="2" id="KW-1185">Reference proteome</keyword>
<dbReference type="RefSeq" id="WP_377004978.1">
    <property type="nucleotide sequence ID" value="NZ_JBHSGG010000033.1"/>
</dbReference>
<sequence length="93" mass="10291">MPHATARIATVEGARLIKRLCTHWAHKLEVAHEPGHGRVVFGPGATLTLDATETELHAVLDTPDADADARLREVVAEHLQRMAREGELVVDWR</sequence>
<dbReference type="Proteomes" id="UP001595892">
    <property type="component" value="Unassembled WGS sequence"/>
</dbReference>
<dbReference type="PIRSF" id="PIRSF028291">
    <property type="entry name" value="UCP028291"/>
    <property type="match status" value="1"/>
</dbReference>
<reference evidence="2" key="1">
    <citation type="journal article" date="2019" name="Int. J. Syst. Evol. Microbiol.">
        <title>The Global Catalogue of Microorganisms (GCM) 10K type strain sequencing project: providing services to taxonomists for standard genome sequencing and annotation.</title>
        <authorList>
            <consortium name="The Broad Institute Genomics Platform"/>
            <consortium name="The Broad Institute Genome Sequencing Center for Infectious Disease"/>
            <person name="Wu L."/>
            <person name="Ma J."/>
        </authorList>
    </citation>
    <scope>NUCLEOTIDE SEQUENCE [LARGE SCALE GENOMIC DNA]</scope>
    <source>
        <strain evidence="2">CGMCC 1.13574</strain>
    </source>
</reference>
<dbReference type="InterPro" id="IPR014543">
    <property type="entry name" value="UCP028291"/>
</dbReference>
<dbReference type="EMBL" id="JBHSGG010000033">
    <property type="protein sequence ID" value="MFC4728911.1"/>
    <property type="molecule type" value="Genomic_DNA"/>
</dbReference>
<evidence type="ECO:0000313" key="1">
    <source>
        <dbReference type="EMBL" id="MFC4728911.1"/>
    </source>
</evidence>
<proteinExistence type="predicted"/>
<name>A0ABV9NKU4_9GAMM</name>
<accession>A0ABV9NKU4</accession>
<dbReference type="Pfam" id="PF09981">
    <property type="entry name" value="DUF2218"/>
    <property type="match status" value="1"/>
</dbReference>
<gene>
    <name evidence="1" type="ORF">ACFO3Q_12115</name>
</gene>
<comment type="caution">
    <text evidence="1">The sequence shown here is derived from an EMBL/GenBank/DDBJ whole genome shotgun (WGS) entry which is preliminary data.</text>
</comment>